<keyword evidence="6" id="KW-1133">Transmembrane helix</keyword>
<dbReference type="InterPro" id="IPR003006">
    <property type="entry name" value="Ig/MHC_CS"/>
</dbReference>
<dbReference type="Pfam" id="PF00129">
    <property type="entry name" value="MHC_I"/>
    <property type="match status" value="1"/>
</dbReference>
<feature type="compositionally biased region" description="Gly residues" evidence="11">
    <location>
        <begin position="371"/>
        <end position="388"/>
    </location>
</feature>
<protein>
    <submittedName>
        <fullName evidence="13">Class I histocompatibility antigen, F10 alpha chain-like</fullName>
    </submittedName>
</protein>
<dbReference type="GO" id="GO:0042612">
    <property type="term" value="C:MHC class I protein complex"/>
    <property type="evidence" value="ECO:0007669"/>
    <property type="project" value="UniProtKB-KW"/>
</dbReference>
<dbReference type="GO" id="GO:0006955">
    <property type="term" value="P:immune response"/>
    <property type="evidence" value="ECO:0007669"/>
    <property type="project" value="TreeGrafter"/>
</dbReference>
<dbReference type="Pfam" id="PF07654">
    <property type="entry name" value="C1-set"/>
    <property type="match status" value="1"/>
</dbReference>
<dbReference type="Proteomes" id="UP000694420">
    <property type="component" value="Unplaced"/>
</dbReference>
<evidence type="ECO:0000313" key="14">
    <source>
        <dbReference type="Proteomes" id="UP000694420"/>
    </source>
</evidence>
<evidence type="ECO:0000256" key="5">
    <source>
        <dbReference type="ARBA" id="ARBA00022859"/>
    </source>
</evidence>
<evidence type="ECO:0000256" key="7">
    <source>
        <dbReference type="ARBA" id="ARBA00023136"/>
    </source>
</evidence>
<evidence type="ECO:0000313" key="13">
    <source>
        <dbReference type="Ensembl" id="ENSNPEP00000012440.1"/>
    </source>
</evidence>
<gene>
    <name evidence="13" type="primary">LOC112954975</name>
</gene>
<comment type="similarity">
    <text evidence="10">Belongs to the MHC class I family.</text>
</comment>
<feature type="compositionally biased region" description="Basic and acidic residues" evidence="11">
    <location>
        <begin position="397"/>
        <end position="421"/>
    </location>
</feature>
<dbReference type="FunFam" id="3.30.500.10:FF:000001">
    <property type="entry name" value="H-2 class I histocompatibility antigen, alpha chain"/>
    <property type="match status" value="1"/>
</dbReference>
<keyword evidence="7" id="KW-0472">Membrane</keyword>
<keyword evidence="3" id="KW-0812">Transmembrane</keyword>
<dbReference type="SUPFAM" id="SSF48726">
    <property type="entry name" value="Immunoglobulin"/>
    <property type="match status" value="1"/>
</dbReference>
<keyword evidence="14" id="KW-1185">Reference proteome</keyword>
<evidence type="ECO:0000256" key="6">
    <source>
        <dbReference type="ARBA" id="ARBA00022989"/>
    </source>
</evidence>
<evidence type="ECO:0000256" key="1">
    <source>
        <dbReference type="ARBA" id="ARBA00004479"/>
    </source>
</evidence>
<dbReference type="Gene3D" id="3.30.500.10">
    <property type="entry name" value="MHC class I-like antigen recognition-like"/>
    <property type="match status" value="1"/>
</dbReference>
<dbReference type="InterPro" id="IPR037055">
    <property type="entry name" value="MHC_I-like_Ag-recog_sf"/>
</dbReference>
<dbReference type="InterPro" id="IPR003597">
    <property type="entry name" value="Ig_C1-set"/>
</dbReference>
<dbReference type="InterPro" id="IPR013783">
    <property type="entry name" value="Ig-like_fold"/>
</dbReference>
<feature type="domain" description="Ig-like" evidence="12">
    <location>
        <begin position="206"/>
        <end position="285"/>
    </location>
</feature>
<dbReference type="PROSITE" id="PS00290">
    <property type="entry name" value="IG_MHC"/>
    <property type="match status" value="1"/>
</dbReference>
<dbReference type="GO" id="GO:0009897">
    <property type="term" value="C:external side of plasma membrane"/>
    <property type="evidence" value="ECO:0007669"/>
    <property type="project" value="TreeGrafter"/>
</dbReference>
<dbReference type="PANTHER" id="PTHR16675:SF242">
    <property type="entry name" value="MAJOR HISTOCOMPATIBILITY COMPLEX CLASS I-RELATED GENE PROTEIN"/>
    <property type="match status" value="1"/>
</dbReference>
<evidence type="ECO:0000256" key="11">
    <source>
        <dbReference type="SAM" id="MobiDB-lite"/>
    </source>
</evidence>
<dbReference type="Gene3D" id="2.60.40.10">
    <property type="entry name" value="Immunoglobulins"/>
    <property type="match status" value="1"/>
</dbReference>
<keyword evidence="9" id="KW-0325">Glycoprotein</keyword>
<dbReference type="InterPro" id="IPR011162">
    <property type="entry name" value="MHC_I/II-like_Ag-recog"/>
</dbReference>
<keyword evidence="5" id="KW-0391">Immunity</keyword>
<keyword evidence="8" id="KW-1015">Disulfide bond</keyword>
<keyword evidence="4" id="KW-0732">Signal</keyword>
<evidence type="ECO:0000256" key="4">
    <source>
        <dbReference type="ARBA" id="ARBA00022729"/>
    </source>
</evidence>
<evidence type="ECO:0000259" key="12">
    <source>
        <dbReference type="PROSITE" id="PS50835"/>
    </source>
</evidence>
<dbReference type="AlphaFoldDB" id="A0A8C6ZHT6"/>
<dbReference type="InterPro" id="IPR007110">
    <property type="entry name" value="Ig-like_dom"/>
</dbReference>
<accession>A0A8C6ZHT6</accession>
<dbReference type="SMART" id="SM00407">
    <property type="entry name" value="IGc1"/>
    <property type="match status" value="1"/>
</dbReference>
<keyword evidence="2" id="KW-0490">MHC I</keyword>
<reference evidence="13" key="1">
    <citation type="submission" date="2025-08" db="UniProtKB">
        <authorList>
            <consortium name="Ensembl"/>
        </authorList>
    </citation>
    <scope>IDENTIFICATION</scope>
</reference>
<evidence type="ECO:0000256" key="2">
    <source>
        <dbReference type="ARBA" id="ARBA00022451"/>
    </source>
</evidence>
<name>A0A8C6ZHT6_NOTPE</name>
<evidence type="ECO:0000256" key="8">
    <source>
        <dbReference type="ARBA" id="ARBA00023157"/>
    </source>
</evidence>
<dbReference type="InterPro" id="IPR036179">
    <property type="entry name" value="Ig-like_dom_sf"/>
</dbReference>
<feature type="region of interest" description="Disordered" evidence="11">
    <location>
        <begin position="325"/>
        <end position="449"/>
    </location>
</feature>
<dbReference type="PRINTS" id="PR01638">
    <property type="entry name" value="MHCCLASSI"/>
</dbReference>
<dbReference type="GO" id="GO:0002474">
    <property type="term" value="P:antigen processing and presentation of peptide antigen via MHC class I"/>
    <property type="evidence" value="ECO:0007669"/>
    <property type="project" value="UniProtKB-KW"/>
</dbReference>
<feature type="compositionally biased region" description="Low complexity" evidence="11">
    <location>
        <begin position="328"/>
        <end position="370"/>
    </location>
</feature>
<dbReference type="PANTHER" id="PTHR16675">
    <property type="entry name" value="MHC CLASS I-RELATED"/>
    <property type="match status" value="1"/>
</dbReference>
<dbReference type="SUPFAM" id="SSF54452">
    <property type="entry name" value="MHC antigen-recognition domain"/>
    <property type="match status" value="1"/>
</dbReference>
<organism evidence="13 14">
    <name type="scientific">Nothoprocta perdicaria</name>
    <name type="common">Chilean tinamou</name>
    <name type="synonym">Crypturus perdicarius</name>
    <dbReference type="NCBI Taxonomy" id="30464"/>
    <lineage>
        <taxon>Eukaryota</taxon>
        <taxon>Metazoa</taxon>
        <taxon>Chordata</taxon>
        <taxon>Craniata</taxon>
        <taxon>Vertebrata</taxon>
        <taxon>Euteleostomi</taxon>
        <taxon>Archelosauria</taxon>
        <taxon>Archosauria</taxon>
        <taxon>Dinosauria</taxon>
        <taxon>Saurischia</taxon>
        <taxon>Theropoda</taxon>
        <taxon>Coelurosauria</taxon>
        <taxon>Aves</taxon>
        <taxon>Palaeognathae</taxon>
        <taxon>Tinamiformes</taxon>
        <taxon>Tinamidae</taxon>
        <taxon>Nothoprocta</taxon>
    </lineage>
</organism>
<reference evidence="13" key="2">
    <citation type="submission" date="2025-09" db="UniProtKB">
        <authorList>
            <consortium name="Ensembl"/>
        </authorList>
    </citation>
    <scope>IDENTIFICATION</scope>
</reference>
<evidence type="ECO:0000256" key="9">
    <source>
        <dbReference type="ARBA" id="ARBA00023180"/>
    </source>
</evidence>
<dbReference type="InterPro" id="IPR011161">
    <property type="entry name" value="MHC_I-like_Ag-recog"/>
</dbReference>
<dbReference type="InterPro" id="IPR050208">
    <property type="entry name" value="MHC_class-I_related"/>
</dbReference>
<evidence type="ECO:0000256" key="10">
    <source>
        <dbReference type="RuleBase" id="RU004439"/>
    </source>
</evidence>
<dbReference type="FunFam" id="2.60.40.10:FF:000204">
    <property type="entry name" value="Major histocompatibility complex, class I-related protein"/>
    <property type="match status" value="1"/>
</dbReference>
<dbReference type="GO" id="GO:0005615">
    <property type="term" value="C:extracellular space"/>
    <property type="evidence" value="ECO:0007669"/>
    <property type="project" value="TreeGrafter"/>
</dbReference>
<sequence length="449" mass="48991">DHGVVGLTMALLPLRLPLLSPRPPGPHSLRYFYTGVTEPSAGLPAFVVVGVLDGQVEFVRYDSETRRTEPRVPWMQREGQQYWDRQTQIAQSHQQGFHVGLDTLQKRYNQSGGYHTVQRMCGCDILENGEIRGYEQYAYDGRDFIALNKDALTYTAADSAAVITKRKWEQAGEPERMKNYLDEICVEWLRKYVEYGKAALERREPPAVKVSGREDDERLTLSCRAHGFYPRPIVLTWLRDGAAQDMETRRSSVAPNGDGTYHTWATIEVLPEHRAQYVCRVEHASLTEPGFYSWGERGACGAPAVLARGGFAAAAHGAALFQSPRAASCPRSSGPSWPCSSSPPSSSASWSGRSLLPRRPARATWWPRVSGGRGDGAGGHGDGGGGHGAPVSPLLCSHDHSSLSGHDINKDGAKEGEDSRRAARPPLGAGSPPLPYLSPLVLAGSKLPL</sequence>
<dbReference type="InterPro" id="IPR001039">
    <property type="entry name" value="MHC_I_a_a1/a2"/>
</dbReference>
<evidence type="ECO:0000256" key="3">
    <source>
        <dbReference type="ARBA" id="ARBA00022692"/>
    </source>
</evidence>
<comment type="subcellular location">
    <subcellularLocation>
        <location evidence="1">Membrane</location>
        <topology evidence="1">Single-pass type I membrane protein</topology>
    </subcellularLocation>
</comment>
<proteinExistence type="inferred from homology"/>
<dbReference type="Ensembl" id="ENSNPET00000012747.1">
    <property type="protein sequence ID" value="ENSNPEP00000012440.1"/>
    <property type="gene ID" value="ENSNPEG00000008504.1"/>
</dbReference>
<dbReference type="PROSITE" id="PS50835">
    <property type="entry name" value="IG_LIKE"/>
    <property type="match status" value="1"/>
</dbReference>